<proteinExistence type="inferred from homology"/>
<feature type="domain" description="Tyr recombinase" evidence="5">
    <location>
        <begin position="168"/>
        <end position="342"/>
    </location>
</feature>
<reference evidence="6 7" key="1">
    <citation type="submission" date="2020-04" db="EMBL/GenBank/DDBJ databases">
        <title>Enterovirga sp. isolate from soil.</title>
        <authorList>
            <person name="Chea S."/>
            <person name="Kim D.-U."/>
        </authorList>
    </citation>
    <scope>NUCLEOTIDE SEQUENCE [LARGE SCALE GENOMIC DNA]</scope>
    <source>
        <strain evidence="6 7">DB1703</strain>
    </source>
</reference>
<comment type="caution">
    <text evidence="6">The sequence shown here is derived from an EMBL/GenBank/DDBJ whole genome shotgun (WGS) entry which is preliminary data.</text>
</comment>
<dbReference type="GO" id="GO:0003677">
    <property type="term" value="F:DNA binding"/>
    <property type="evidence" value="ECO:0007669"/>
    <property type="project" value="UniProtKB-KW"/>
</dbReference>
<gene>
    <name evidence="6" type="ORF">HJG44_20735</name>
</gene>
<dbReference type="PROSITE" id="PS51898">
    <property type="entry name" value="TYR_RECOMBINASE"/>
    <property type="match status" value="1"/>
</dbReference>
<dbReference type="InterPro" id="IPR002104">
    <property type="entry name" value="Integrase_catalytic"/>
</dbReference>
<sequence>MKQQTLLHGVHVVKRPHADGSVAVHYYHRKTRMKLPGMPGSAEFAAALRAAEEAMRRPVTVATNVSALIRGYCASAEWKRLAESTRANERLVLKAVEDKWGTLPVAVFRSKKIRARVIEWRDEIAEKHPRAADARVGAFARVLAWALDRGLVDDNPLAGIKNVYRSERADLIWLPEHVAAMSKVCGPELRMALALALHTGQRQADILKLRWDQYDGRAIRLKQGKTKRNVYVPCTKALKTVLDAVPEEKRTGTVVKNSLGGVYLKRSFIAMWSRAYKKAGLPTGEEQLHFHDLRGTAVTMLSRAGCLPQEIATITGHSLVSVNRILEVYLSRTAELAESAIEKLDAFQETNPT</sequence>
<dbReference type="AlphaFoldDB" id="A0A849I5Q1"/>
<evidence type="ECO:0000313" key="7">
    <source>
        <dbReference type="Proteomes" id="UP000564885"/>
    </source>
</evidence>
<dbReference type="InterPro" id="IPR011010">
    <property type="entry name" value="DNA_brk_join_enz"/>
</dbReference>
<keyword evidence="4" id="KW-0233">DNA recombination</keyword>
<accession>A0A849I5Q1</accession>
<dbReference type="EMBL" id="JABEPP010000006">
    <property type="protein sequence ID" value="NNM74792.1"/>
    <property type="molecule type" value="Genomic_DNA"/>
</dbReference>
<dbReference type="InterPro" id="IPR010998">
    <property type="entry name" value="Integrase_recombinase_N"/>
</dbReference>
<keyword evidence="3" id="KW-0238">DNA-binding</keyword>
<organism evidence="6 7">
    <name type="scientific">Enterovirga aerilata</name>
    <dbReference type="NCBI Taxonomy" id="2730920"/>
    <lineage>
        <taxon>Bacteria</taxon>
        <taxon>Pseudomonadati</taxon>
        <taxon>Pseudomonadota</taxon>
        <taxon>Alphaproteobacteria</taxon>
        <taxon>Hyphomicrobiales</taxon>
        <taxon>Methylobacteriaceae</taxon>
        <taxon>Enterovirga</taxon>
    </lineage>
</organism>
<evidence type="ECO:0000256" key="4">
    <source>
        <dbReference type="ARBA" id="ARBA00023172"/>
    </source>
</evidence>
<evidence type="ECO:0000256" key="2">
    <source>
        <dbReference type="ARBA" id="ARBA00022908"/>
    </source>
</evidence>
<dbReference type="Gene3D" id="1.10.443.10">
    <property type="entry name" value="Intergrase catalytic core"/>
    <property type="match status" value="1"/>
</dbReference>
<keyword evidence="7" id="KW-1185">Reference proteome</keyword>
<dbReference type="Pfam" id="PF00589">
    <property type="entry name" value="Phage_integrase"/>
    <property type="match status" value="1"/>
</dbReference>
<dbReference type="GO" id="GO:0006310">
    <property type="term" value="P:DNA recombination"/>
    <property type="evidence" value="ECO:0007669"/>
    <property type="project" value="UniProtKB-KW"/>
</dbReference>
<dbReference type="Proteomes" id="UP000564885">
    <property type="component" value="Unassembled WGS sequence"/>
</dbReference>
<keyword evidence="2" id="KW-0229">DNA integration</keyword>
<evidence type="ECO:0000256" key="3">
    <source>
        <dbReference type="ARBA" id="ARBA00023125"/>
    </source>
</evidence>
<evidence type="ECO:0000259" key="5">
    <source>
        <dbReference type="PROSITE" id="PS51898"/>
    </source>
</evidence>
<dbReference type="PANTHER" id="PTHR30629:SF2">
    <property type="entry name" value="PROPHAGE INTEGRASE INTS-RELATED"/>
    <property type="match status" value="1"/>
</dbReference>
<dbReference type="Gene3D" id="1.10.150.130">
    <property type="match status" value="1"/>
</dbReference>
<comment type="similarity">
    <text evidence="1">Belongs to the 'phage' integrase family.</text>
</comment>
<dbReference type="GO" id="GO:0015074">
    <property type="term" value="P:DNA integration"/>
    <property type="evidence" value="ECO:0007669"/>
    <property type="project" value="UniProtKB-KW"/>
</dbReference>
<evidence type="ECO:0000256" key="1">
    <source>
        <dbReference type="ARBA" id="ARBA00008857"/>
    </source>
</evidence>
<evidence type="ECO:0000313" key="6">
    <source>
        <dbReference type="EMBL" id="NNM74792.1"/>
    </source>
</evidence>
<dbReference type="RefSeq" id="WP_171220239.1">
    <property type="nucleotide sequence ID" value="NZ_JABEPP010000006.1"/>
</dbReference>
<dbReference type="PANTHER" id="PTHR30629">
    <property type="entry name" value="PROPHAGE INTEGRASE"/>
    <property type="match status" value="1"/>
</dbReference>
<name>A0A849I5Q1_9HYPH</name>
<protein>
    <submittedName>
        <fullName evidence="6">Tyrosine-type recombinase/integrase</fullName>
    </submittedName>
</protein>
<dbReference type="InterPro" id="IPR050808">
    <property type="entry name" value="Phage_Integrase"/>
</dbReference>
<dbReference type="SUPFAM" id="SSF56349">
    <property type="entry name" value="DNA breaking-rejoining enzymes"/>
    <property type="match status" value="1"/>
</dbReference>
<dbReference type="InterPro" id="IPR013762">
    <property type="entry name" value="Integrase-like_cat_sf"/>
</dbReference>